<dbReference type="EMBL" id="CP071795">
    <property type="protein sequence ID" value="QTD38394.1"/>
    <property type="molecule type" value="Genomic_DNA"/>
</dbReference>
<gene>
    <name evidence="1" type="ORF">JL193_03605</name>
</gene>
<organism evidence="1 2">
    <name type="scientific">Polaribacter batillariae</name>
    <dbReference type="NCBI Taxonomy" id="2808900"/>
    <lineage>
        <taxon>Bacteria</taxon>
        <taxon>Pseudomonadati</taxon>
        <taxon>Bacteroidota</taxon>
        <taxon>Flavobacteriia</taxon>
        <taxon>Flavobacteriales</taxon>
        <taxon>Flavobacteriaceae</taxon>
    </lineage>
</organism>
<accession>A0ABX7SVW6</accession>
<evidence type="ECO:0000313" key="1">
    <source>
        <dbReference type="EMBL" id="QTD38394.1"/>
    </source>
</evidence>
<name>A0ABX7SVW6_9FLAO</name>
<dbReference type="Proteomes" id="UP000663935">
    <property type="component" value="Chromosome"/>
</dbReference>
<reference evidence="1 2" key="1">
    <citation type="submission" date="2021-03" db="EMBL/GenBank/DDBJ databases">
        <title>Complete genome of Polaribacter_sp.G4M1.</title>
        <authorList>
            <person name="Jeong S.W."/>
            <person name="Bae J.W."/>
        </authorList>
    </citation>
    <scope>NUCLEOTIDE SEQUENCE [LARGE SCALE GENOMIC DNA]</scope>
    <source>
        <strain evidence="1 2">G4M1</strain>
    </source>
</reference>
<dbReference type="InterPro" id="IPR032483">
    <property type="entry name" value="DUF5053"/>
</dbReference>
<sequence>METVKQKVTMQQKLWDIIVDVKWASISTKYFGKSRSWLSQKMNGKDGNGSDVEFSEIEKETLRNGLYDLADRIRKCADTI</sequence>
<evidence type="ECO:0000313" key="2">
    <source>
        <dbReference type="Proteomes" id="UP000663935"/>
    </source>
</evidence>
<proteinExistence type="predicted"/>
<dbReference type="Pfam" id="PF16476">
    <property type="entry name" value="DUF5053"/>
    <property type="match status" value="1"/>
</dbReference>
<keyword evidence="2" id="KW-1185">Reference proteome</keyword>
<protein>
    <submittedName>
        <fullName evidence="1">DUF5053 domain-containing protein</fullName>
    </submittedName>
</protein>